<reference evidence="1 2" key="1">
    <citation type="submission" date="2024-04" db="EMBL/GenBank/DDBJ databases">
        <title>Draft genome sequence of Pseudoxanthomonas putridarboris WD12.</title>
        <authorList>
            <person name="Oh J."/>
        </authorList>
    </citation>
    <scope>NUCLEOTIDE SEQUENCE [LARGE SCALE GENOMIC DNA]</scope>
    <source>
        <strain evidence="1 2">WD12</strain>
    </source>
</reference>
<dbReference type="RefSeq" id="WP_341726388.1">
    <property type="nucleotide sequence ID" value="NZ_JBBWWT010000005.1"/>
</dbReference>
<comment type="caution">
    <text evidence="1">The sequence shown here is derived from an EMBL/GenBank/DDBJ whole genome shotgun (WGS) entry which is preliminary data.</text>
</comment>
<dbReference type="Proteomes" id="UP001459204">
    <property type="component" value="Unassembled WGS sequence"/>
</dbReference>
<gene>
    <name evidence="1" type="ORF">AAD027_12735</name>
</gene>
<name>A0ABU9J1W7_9GAMM</name>
<accession>A0ABU9J1W7</accession>
<keyword evidence="2" id="KW-1185">Reference proteome</keyword>
<protein>
    <submittedName>
        <fullName evidence="1">MarR family transcriptional regulator</fullName>
    </submittedName>
</protein>
<organism evidence="1 2">
    <name type="scientific">Pseudoxanthomonas putridarboris</name>
    <dbReference type="NCBI Taxonomy" id="752605"/>
    <lineage>
        <taxon>Bacteria</taxon>
        <taxon>Pseudomonadati</taxon>
        <taxon>Pseudomonadota</taxon>
        <taxon>Gammaproteobacteria</taxon>
        <taxon>Lysobacterales</taxon>
        <taxon>Lysobacteraceae</taxon>
        <taxon>Pseudoxanthomonas</taxon>
    </lineage>
</organism>
<evidence type="ECO:0000313" key="2">
    <source>
        <dbReference type="Proteomes" id="UP001459204"/>
    </source>
</evidence>
<evidence type="ECO:0000313" key="1">
    <source>
        <dbReference type="EMBL" id="MEL1265224.1"/>
    </source>
</evidence>
<proteinExistence type="predicted"/>
<dbReference type="EMBL" id="JBBWWT010000005">
    <property type="protein sequence ID" value="MEL1265224.1"/>
    <property type="molecule type" value="Genomic_DNA"/>
</dbReference>
<sequence length="177" mass="19200">MELKPQELLILLKAIAHPERRFTYAALAKELSMSSAEVHASVKRAVNAGLAVSRGRGHWSPIRPALFEFLQHGVRYAFPATLGPIKRGVATSFGVEPLASQLSAGQEEVPVWAYPEGLHKGPSLSPIYRTVPQAALSDPALHRLLALLDALRLGRARERDIAARCMAKELGVINAAI</sequence>